<dbReference type="InterPro" id="IPR011701">
    <property type="entry name" value="MFS"/>
</dbReference>
<keyword evidence="8" id="KW-1185">Reference proteome</keyword>
<dbReference type="PANTHER" id="PTHR23513:SF6">
    <property type="entry name" value="MAJOR FACILITATOR SUPERFAMILY ASSOCIATED DOMAIN-CONTAINING PROTEIN"/>
    <property type="match status" value="1"/>
</dbReference>
<evidence type="ECO:0000256" key="5">
    <source>
        <dbReference type="ARBA" id="ARBA00023136"/>
    </source>
</evidence>
<evidence type="ECO:0000313" key="7">
    <source>
        <dbReference type="EMBL" id="RAL26600.1"/>
    </source>
</evidence>
<dbReference type="Pfam" id="PF07690">
    <property type="entry name" value="MFS_1"/>
    <property type="match status" value="1"/>
</dbReference>
<feature type="transmembrane region" description="Helical" evidence="6">
    <location>
        <begin position="88"/>
        <end position="110"/>
    </location>
</feature>
<comment type="caution">
    <text evidence="7">The sequence shown here is derived from an EMBL/GenBank/DDBJ whole genome shotgun (WGS) entry which is preliminary data.</text>
</comment>
<dbReference type="SUPFAM" id="SSF103473">
    <property type="entry name" value="MFS general substrate transporter"/>
    <property type="match status" value="1"/>
</dbReference>
<accession>A0A364K8S2</accession>
<dbReference type="EMBL" id="QJKK01000001">
    <property type="protein sequence ID" value="RAL26600.1"/>
    <property type="molecule type" value="Genomic_DNA"/>
</dbReference>
<reference evidence="7 8" key="1">
    <citation type="submission" date="2018-06" db="EMBL/GenBank/DDBJ databases">
        <title>Thermoflavimicrobium daqus sp. nov., a thermophilic microbe isolated from Moutai-flavour Daqu.</title>
        <authorList>
            <person name="Wang X."/>
            <person name="Zhou H."/>
        </authorList>
    </citation>
    <scope>NUCLEOTIDE SEQUENCE [LARGE SCALE GENOMIC DNA]</scope>
    <source>
        <strain evidence="7 8">FBKL4.011</strain>
    </source>
</reference>
<evidence type="ECO:0000256" key="3">
    <source>
        <dbReference type="ARBA" id="ARBA00022692"/>
    </source>
</evidence>
<organism evidence="7 8">
    <name type="scientific">Thermoflavimicrobium daqui</name>
    <dbReference type="NCBI Taxonomy" id="2137476"/>
    <lineage>
        <taxon>Bacteria</taxon>
        <taxon>Bacillati</taxon>
        <taxon>Bacillota</taxon>
        <taxon>Bacilli</taxon>
        <taxon>Bacillales</taxon>
        <taxon>Thermoactinomycetaceae</taxon>
        <taxon>Thermoflavimicrobium</taxon>
    </lineage>
</organism>
<evidence type="ECO:0000256" key="2">
    <source>
        <dbReference type="ARBA" id="ARBA00022475"/>
    </source>
</evidence>
<evidence type="ECO:0000256" key="4">
    <source>
        <dbReference type="ARBA" id="ARBA00022989"/>
    </source>
</evidence>
<comment type="subcellular location">
    <subcellularLocation>
        <location evidence="1">Cell membrane</location>
        <topology evidence="1">Multi-pass membrane protein</topology>
    </subcellularLocation>
</comment>
<feature type="transmembrane region" description="Helical" evidence="6">
    <location>
        <begin position="116"/>
        <end position="138"/>
    </location>
</feature>
<dbReference type="PANTHER" id="PTHR23513">
    <property type="entry name" value="INTEGRAL MEMBRANE EFFLUX PROTEIN-RELATED"/>
    <property type="match status" value="1"/>
</dbReference>
<reference evidence="7 8" key="2">
    <citation type="submission" date="2018-06" db="EMBL/GenBank/DDBJ databases">
        <authorList>
            <person name="Zhirakovskaya E."/>
        </authorList>
    </citation>
    <scope>NUCLEOTIDE SEQUENCE [LARGE SCALE GENOMIC DNA]</scope>
    <source>
        <strain evidence="7 8">FBKL4.011</strain>
    </source>
</reference>
<feature type="transmembrane region" description="Helical" evidence="6">
    <location>
        <begin position="57"/>
        <end position="81"/>
    </location>
</feature>
<proteinExistence type="predicted"/>
<feature type="transmembrane region" description="Helical" evidence="6">
    <location>
        <begin position="266"/>
        <end position="286"/>
    </location>
</feature>
<keyword evidence="3 6" id="KW-0812">Transmembrane</keyword>
<feature type="transmembrane region" description="Helical" evidence="6">
    <location>
        <begin position="384"/>
        <end position="405"/>
    </location>
</feature>
<evidence type="ECO:0000313" key="8">
    <source>
        <dbReference type="Proteomes" id="UP000251213"/>
    </source>
</evidence>
<protein>
    <recommendedName>
        <fullName evidence="9">MFS transporter</fullName>
    </recommendedName>
</protein>
<keyword evidence="4 6" id="KW-1133">Transmembrane helix</keyword>
<dbReference type="InterPro" id="IPR036259">
    <property type="entry name" value="MFS_trans_sf"/>
</dbReference>
<sequence length="409" mass="44834">MSQTSTVKDTSSIGYQSLLSIPNYRNLISAQLVSDLGDGVYALALIWAMKVLTGSPIYMSMILAAEVLPFLILGIFAGIIVDRTNKKYLMLIADLGRGLIVLLLAVLWWMKLAQPWILIIAAIILSSFTAFFSPARTVAVRTLVTDNSIPYAQSLSQSMQTMIGLISPAIAGILIMFDIGLAFLLNAISFFVSYLFILLLKHPQLTHSDQEPLNYSYFLTHLKKGYQTIVSIPLIRSLLLYLILLNLLFAPISVLIPIYAQNPTQLAIIETTFIIGTLVGSILAAYFNTYRKITLIGLGVFLVFSPFAILSLFNHWILAACLLMIVGIGLSLASVTLNSLFMIKIPSDVLGRATGTIQTFTQSARPIALLSTGSLLMFMTLQNLFLVISVAGLLILLLIVISPTLRHTK</sequence>
<evidence type="ECO:0008006" key="9">
    <source>
        <dbReference type="Google" id="ProtNLM"/>
    </source>
</evidence>
<feature type="transmembrane region" description="Helical" evidence="6">
    <location>
        <begin position="238"/>
        <end position="260"/>
    </location>
</feature>
<dbReference type="GO" id="GO:0005886">
    <property type="term" value="C:plasma membrane"/>
    <property type="evidence" value="ECO:0007669"/>
    <property type="project" value="UniProtKB-SubCell"/>
</dbReference>
<evidence type="ECO:0000256" key="6">
    <source>
        <dbReference type="SAM" id="Phobius"/>
    </source>
</evidence>
<evidence type="ECO:0000256" key="1">
    <source>
        <dbReference type="ARBA" id="ARBA00004651"/>
    </source>
</evidence>
<dbReference type="GO" id="GO:0022857">
    <property type="term" value="F:transmembrane transporter activity"/>
    <property type="evidence" value="ECO:0007669"/>
    <property type="project" value="InterPro"/>
</dbReference>
<feature type="transmembrane region" description="Helical" evidence="6">
    <location>
        <begin position="316"/>
        <end position="337"/>
    </location>
</feature>
<feature type="transmembrane region" description="Helical" evidence="6">
    <location>
        <begin position="159"/>
        <end position="177"/>
    </location>
</feature>
<gene>
    <name evidence="7" type="ORF">DL897_00680</name>
</gene>
<feature type="transmembrane region" description="Helical" evidence="6">
    <location>
        <begin position="183"/>
        <end position="200"/>
    </location>
</feature>
<dbReference type="Gene3D" id="1.20.1250.20">
    <property type="entry name" value="MFS general substrate transporter like domains"/>
    <property type="match status" value="1"/>
</dbReference>
<dbReference type="OrthoDB" id="9775268at2"/>
<name>A0A364K8S2_9BACL</name>
<dbReference type="Proteomes" id="UP000251213">
    <property type="component" value="Unassembled WGS sequence"/>
</dbReference>
<keyword evidence="5 6" id="KW-0472">Membrane</keyword>
<keyword evidence="2" id="KW-1003">Cell membrane</keyword>
<dbReference type="AlphaFoldDB" id="A0A364K8S2"/>
<dbReference type="CDD" id="cd06173">
    <property type="entry name" value="MFS_MefA_like"/>
    <property type="match status" value="1"/>
</dbReference>
<dbReference type="RefSeq" id="WP_113657205.1">
    <property type="nucleotide sequence ID" value="NZ_KZ845663.1"/>
</dbReference>
<feature type="transmembrane region" description="Helical" evidence="6">
    <location>
        <begin position="293"/>
        <end position="310"/>
    </location>
</feature>